<protein>
    <submittedName>
        <fullName evidence="5">Extracellular solute-binding protein</fullName>
    </submittedName>
</protein>
<dbReference type="InterPro" id="IPR006059">
    <property type="entry name" value="SBP"/>
</dbReference>
<dbReference type="Pfam" id="PF00005">
    <property type="entry name" value="ABC_tran"/>
    <property type="match status" value="1"/>
</dbReference>
<dbReference type="Gene3D" id="3.40.50.300">
    <property type="entry name" value="P-loop containing nucleotide triphosphate hydrolases"/>
    <property type="match status" value="1"/>
</dbReference>
<reference evidence="6" key="1">
    <citation type="journal article" date="2019" name="Int. J. Syst. Evol. Microbiol.">
        <title>The Global Catalogue of Microorganisms (GCM) 10K type strain sequencing project: providing services to taxonomists for standard genome sequencing and annotation.</title>
        <authorList>
            <consortium name="The Broad Institute Genomics Platform"/>
            <consortium name="The Broad Institute Genome Sequencing Center for Infectious Disease"/>
            <person name="Wu L."/>
            <person name="Ma J."/>
        </authorList>
    </citation>
    <scope>NUCLEOTIDE SEQUENCE [LARGE SCALE GENOMIC DNA]</scope>
    <source>
        <strain evidence="6">GH52</strain>
    </source>
</reference>
<evidence type="ECO:0000256" key="2">
    <source>
        <dbReference type="ARBA" id="ARBA00022840"/>
    </source>
</evidence>
<accession>A0ABW4YF25</accession>
<proteinExistence type="predicted"/>
<comment type="caution">
    <text evidence="5">The sequence shown here is derived from an EMBL/GenBank/DDBJ whole genome shotgun (WGS) entry which is preliminary data.</text>
</comment>
<dbReference type="PROSITE" id="PS51257">
    <property type="entry name" value="PROKAR_LIPOPROTEIN"/>
    <property type="match status" value="1"/>
</dbReference>
<feature type="signal peptide" evidence="3">
    <location>
        <begin position="1"/>
        <end position="21"/>
    </location>
</feature>
<dbReference type="Pfam" id="PF13416">
    <property type="entry name" value="SBP_bac_8"/>
    <property type="match status" value="1"/>
</dbReference>
<keyword evidence="1" id="KW-0547">Nucleotide-binding</keyword>
<dbReference type="InterPro" id="IPR039421">
    <property type="entry name" value="Type_1_exporter"/>
</dbReference>
<dbReference type="PROSITE" id="PS00211">
    <property type="entry name" value="ABC_TRANSPORTER_1"/>
    <property type="match status" value="1"/>
</dbReference>
<dbReference type="InterPro" id="IPR027417">
    <property type="entry name" value="P-loop_NTPase"/>
</dbReference>
<name>A0ABW4YF25_9BACL</name>
<dbReference type="Gene3D" id="3.40.190.10">
    <property type="entry name" value="Periplasmic binding protein-like II"/>
    <property type="match status" value="1"/>
</dbReference>
<evidence type="ECO:0000256" key="1">
    <source>
        <dbReference type="ARBA" id="ARBA00022741"/>
    </source>
</evidence>
<evidence type="ECO:0000313" key="6">
    <source>
        <dbReference type="Proteomes" id="UP001597362"/>
    </source>
</evidence>
<dbReference type="PANTHER" id="PTHR24221">
    <property type="entry name" value="ATP-BINDING CASSETTE SUB-FAMILY B"/>
    <property type="match status" value="1"/>
</dbReference>
<dbReference type="Proteomes" id="UP001597362">
    <property type="component" value="Unassembled WGS sequence"/>
</dbReference>
<keyword evidence="3" id="KW-0732">Signal</keyword>
<keyword evidence="6" id="KW-1185">Reference proteome</keyword>
<dbReference type="InterPro" id="IPR003593">
    <property type="entry name" value="AAA+_ATPase"/>
</dbReference>
<dbReference type="SMART" id="SM00382">
    <property type="entry name" value="AAA"/>
    <property type="match status" value="1"/>
</dbReference>
<dbReference type="PROSITE" id="PS50893">
    <property type="entry name" value="ABC_TRANSPORTER_2"/>
    <property type="match status" value="1"/>
</dbReference>
<feature type="chain" id="PRO_5045772711" evidence="3">
    <location>
        <begin position="22"/>
        <end position="527"/>
    </location>
</feature>
<evidence type="ECO:0000256" key="3">
    <source>
        <dbReference type="SAM" id="SignalP"/>
    </source>
</evidence>
<evidence type="ECO:0000313" key="5">
    <source>
        <dbReference type="EMBL" id="MFD2114164.1"/>
    </source>
</evidence>
<dbReference type="SUPFAM" id="SSF52540">
    <property type="entry name" value="P-loop containing nucleoside triphosphate hydrolases"/>
    <property type="match status" value="1"/>
</dbReference>
<dbReference type="InterPro" id="IPR017871">
    <property type="entry name" value="ABC_transporter-like_CS"/>
</dbReference>
<feature type="domain" description="ABC transporter" evidence="4">
    <location>
        <begin position="281"/>
        <end position="521"/>
    </location>
</feature>
<organism evidence="5 6">
    <name type="scientific">Paenibacillus yanchengensis</name>
    <dbReference type="NCBI Taxonomy" id="2035833"/>
    <lineage>
        <taxon>Bacteria</taxon>
        <taxon>Bacillati</taxon>
        <taxon>Bacillota</taxon>
        <taxon>Bacilli</taxon>
        <taxon>Bacillales</taxon>
        <taxon>Paenibacillaceae</taxon>
        <taxon>Paenibacillus</taxon>
    </lineage>
</organism>
<dbReference type="RefSeq" id="WP_377769137.1">
    <property type="nucleotide sequence ID" value="NZ_JBHUHO010000001.1"/>
</dbReference>
<dbReference type="PANTHER" id="PTHR24221:SF654">
    <property type="entry name" value="ATP-BINDING CASSETTE SUB-FAMILY B MEMBER 6"/>
    <property type="match status" value="1"/>
</dbReference>
<dbReference type="SUPFAM" id="SSF53850">
    <property type="entry name" value="Periplasmic binding protein-like II"/>
    <property type="match status" value="1"/>
</dbReference>
<sequence length="527" mass="59628">MYKKNLLVCAFIVTIGLLTLASGCSKVAEMEQKGTLKVLYNVDEEWFQQIYGNLFSTKHRDVDFEIVSTKPLLTAGTYSKESLKQFVDEHQPDIMVLNSDEYDWLMEAGNLYDMSDLVHGKDFDSEEILPAVLEYLKMKGDGRLYGLAPTFYSTALFYNKDIFDEVGIPYPTNQMTWSEVFHLAERFVGQVDGVYGISQPFQNDPFNFVQTIAKYNGVSMYDVDSNQILLNNSEWRQIFELVVNAYKNNIVFDPNETTKVYNNMQDLIGDKVLNKNDSNKIRVSNLNFQYPNNTKESLKDISFSINQGEKIVIVGENGAGKSTLVKCLLGLYQVRSGMINIGEFDINEIDTISLRGSITAIFQDFMKYHLTAKENIAFGNINSINDETMLTFAASSVGLSSIIDGLPNKYETTLGPTFIGGKELSGGEWQRVALGRAVFSNAPIIILDEPTSALDPLAEVDIYEHFINSFKDKTVIFISHRLGVCLKADKIIVLKDGVLEEQGTHEELIENKDYYNNLFDKQIEWYT</sequence>
<dbReference type="InterPro" id="IPR003439">
    <property type="entry name" value="ABC_transporter-like_ATP-bd"/>
</dbReference>
<gene>
    <name evidence="5" type="ORF">ACFSJH_00140</name>
</gene>
<dbReference type="EMBL" id="JBHUHO010000001">
    <property type="protein sequence ID" value="MFD2114164.1"/>
    <property type="molecule type" value="Genomic_DNA"/>
</dbReference>
<evidence type="ECO:0000259" key="4">
    <source>
        <dbReference type="PROSITE" id="PS50893"/>
    </source>
</evidence>
<keyword evidence="2" id="KW-0067">ATP-binding</keyword>